<feature type="transmembrane region" description="Helical" evidence="1">
    <location>
        <begin position="325"/>
        <end position="350"/>
    </location>
</feature>
<feature type="transmembrane region" description="Helical" evidence="1">
    <location>
        <begin position="242"/>
        <end position="265"/>
    </location>
</feature>
<feature type="transmembrane region" description="Helical" evidence="1">
    <location>
        <begin position="49"/>
        <end position="72"/>
    </location>
</feature>
<dbReference type="OrthoDB" id="3322395at2"/>
<keyword evidence="3" id="KW-1185">Reference proteome</keyword>
<protein>
    <submittedName>
        <fullName evidence="2">Uncharacterized protein</fullName>
    </submittedName>
</protein>
<gene>
    <name evidence="2" type="ORF">SAMN04488561_2848</name>
</gene>
<accession>A0A1H5LYZ2</accession>
<feature type="transmembrane region" description="Helical" evidence="1">
    <location>
        <begin position="84"/>
        <end position="102"/>
    </location>
</feature>
<evidence type="ECO:0000313" key="3">
    <source>
        <dbReference type="Proteomes" id="UP000181980"/>
    </source>
</evidence>
<name>A0A1H5LYZ2_9ACTN</name>
<evidence type="ECO:0000256" key="1">
    <source>
        <dbReference type="SAM" id="Phobius"/>
    </source>
</evidence>
<keyword evidence="1" id="KW-0812">Transmembrane</keyword>
<reference evidence="3" key="1">
    <citation type="submission" date="2016-10" db="EMBL/GenBank/DDBJ databases">
        <authorList>
            <person name="Varghese N."/>
            <person name="Submissions S."/>
        </authorList>
    </citation>
    <scope>NUCLEOTIDE SEQUENCE [LARGE SCALE GENOMIC DNA]</scope>
    <source>
        <strain evidence="3">DSM 45237</strain>
    </source>
</reference>
<organism evidence="2 3">
    <name type="scientific">Jiangella alba</name>
    <dbReference type="NCBI Taxonomy" id="561176"/>
    <lineage>
        <taxon>Bacteria</taxon>
        <taxon>Bacillati</taxon>
        <taxon>Actinomycetota</taxon>
        <taxon>Actinomycetes</taxon>
        <taxon>Jiangellales</taxon>
        <taxon>Jiangellaceae</taxon>
        <taxon>Jiangella</taxon>
    </lineage>
</organism>
<feature type="transmembrane region" description="Helical" evidence="1">
    <location>
        <begin position="370"/>
        <end position="389"/>
    </location>
</feature>
<dbReference type="EMBL" id="FNUC01000003">
    <property type="protein sequence ID" value="SEE82279.1"/>
    <property type="molecule type" value="Genomic_DNA"/>
</dbReference>
<dbReference type="STRING" id="561176.SAMN04488561_2848"/>
<proteinExistence type="predicted"/>
<evidence type="ECO:0000313" key="2">
    <source>
        <dbReference type="EMBL" id="SEE82279.1"/>
    </source>
</evidence>
<dbReference type="RefSeq" id="WP_069113371.1">
    <property type="nucleotide sequence ID" value="NZ_FNUC01000003.1"/>
</dbReference>
<dbReference type="Proteomes" id="UP000181980">
    <property type="component" value="Unassembled WGS sequence"/>
</dbReference>
<keyword evidence="1" id="KW-0472">Membrane</keyword>
<dbReference type="AlphaFoldDB" id="A0A1H5LYZ2"/>
<feature type="transmembrane region" description="Helical" evidence="1">
    <location>
        <begin position="137"/>
        <end position="155"/>
    </location>
</feature>
<keyword evidence="1" id="KW-1133">Transmembrane helix</keyword>
<feature type="transmembrane region" description="Helical" evidence="1">
    <location>
        <begin position="176"/>
        <end position="198"/>
    </location>
</feature>
<sequence length="412" mass="43143">MSGGGAVLLDAGRRLRRSWPALVALAAAGLVAREYSLDAAVWAGRHSAVLGLLVLALVPLGSMLVTVAMLLVMRPSTVPAGRRVRTVFAVLGSLIVPFLVVYEHYGSFAEDQREYYNQAAHDAAELAATTGEVTDRIPAGASAAVLGTALGALALRSLAGRLSRGRPQTSVRRTALQVLAGYCDVVWIVLGVFVVALANRRVRDWWSGRAATDRVETWWAELTDRFELLDRLAAGLVPTTDLLVAGVFTGLVVPISWLAFGTIVYGTQPAEAVAPVAGRMTAGLSARVGEQNVARAWRLGLDGERRFGPLVAGLAMIWRSGWASALLFCGAYVAVGLTGHLVWGVARLVVGPAPVADWQALAGPLEAVSTILVQVLSAALLAAAADALVGRLPATAVTEPEATSTPAAVPVR</sequence>